<evidence type="ECO:0000313" key="4">
    <source>
        <dbReference type="Proteomes" id="UP001596549"/>
    </source>
</evidence>
<evidence type="ECO:0000313" key="3">
    <source>
        <dbReference type="EMBL" id="MFC7371269.1"/>
    </source>
</evidence>
<dbReference type="Proteomes" id="UP001596549">
    <property type="component" value="Unassembled WGS sequence"/>
</dbReference>
<keyword evidence="1" id="KW-0472">Membrane</keyword>
<feature type="transmembrane region" description="Helical" evidence="1">
    <location>
        <begin position="56"/>
        <end position="74"/>
    </location>
</feature>
<feature type="transmembrane region" description="Helical" evidence="1">
    <location>
        <begin position="105"/>
        <end position="122"/>
    </location>
</feature>
<keyword evidence="1" id="KW-1133">Transmembrane helix</keyword>
<dbReference type="EMBL" id="JBHTCP010000012">
    <property type="protein sequence ID" value="MFC7371269.1"/>
    <property type="molecule type" value="Genomic_DNA"/>
</dbReference>
<dbReference type="RefSeq" id="WP_379747677.1">
    <property type="nucleotide sequence ID" value="NZ_JBHTCP010000012.1"/>
</dbReference>
<protein>
    <recommendedName>
        <fullName evidence="2">LiaI-LiaF-like transmembrane region domain-containing protein</fullName>
    </recommendedName>
</protein>
<dbReference type="InterPro" id="IPR043726">
    <property type="entry name" value="LiaI-LiaF-like_TM1"/>
</dbReference>
<proteinExistence type="predicted"/>
<gene>
    <name evidence="3" type="ORF">ACFQPF_06240</name>
</gene>
<feature type="transmembrane region" description="Helical" evidence="1">
    <location>
        <begin position="32"/>
        <end position="49"/>
    </location>
</feature>
<feature type="domain" description="LiaI-LiaF-like transmembrane region" evidence="2">
    <location>
        <begin position="6"/>
        <end position="47"/>
    </location>
</feature>
<evidence type="ECO:0000256" key="1">
    <source>
        <dbReference type="SAM" id="Phobius"/>
    </source>
</evidence>
<organism evidence="3 4">
    <name type="scientific">Fictibacillus iocasae</name>
    <dbReference type="NCBI Taxonomy" id="2715437"/>
    <lineage>
        <taxon>Bacteria</taxon>
        <taxon>Bacillati</taxon>
        <taxon>Bacillota</taxon>
        <taxon>Bacilli</taxon>
        <taxon>Bacillales</taxon>
        <taxon>Fictibacillaceae</taxon>
        <taxon>Fictibacillus</taxon>
    </lineage>
</organism>
<feature type="transmembrane region" description="Helical" evidence="1">
    <location>
        <begin position="80"/>
        <end position="98"/>
    </location>
</feature>
<keyword evidence="1" id="KW-0812">Transmembrane</keyword>
<comment type="caution">
    <text evidence="3">The sequence shown here is derived from an EMBL/GenBank/DDBJ whole genome shotgun (WGS) entry which is preliminary data.</text>
</comment>
<feature type="transmembrane region" description="Helical" evidence="1">
    <location>
        <begin position="134"/>
        <end position="154"/>
    </location>
</feature>
<sequence length="158" mass="17031">MKQQSIFSGIVLLGTGLFFLGTQMQVAELMPYLSWPMLLAIIGIAFLVQSTSGKDGSSAFSGILLTGLGIHFFASGKVEGWPQGIGVILLIMAAAFFYQYKKTKDGLIAGIVMAAISVWLLFIKTKNAPAQDLFSGIEGFWPIAVAAIGAFFLFKRKK</sequence>
<dbReference type="Pfam" id="PF18917">
    <property type="entry name" value="LiaI-LiaF-like_TM1"/>
    <property type="match status" value="1"/>
</dbReference>
<evidence type="ECO:0000259" key="2">
    <source>
        <dbReference type="Pfam" id="PF18917"/>
    </source>
</evidence>
<keyword evidence="4" id="KW-1185">Reference proteome</keyword>
<feature type="transmembrane region" description="Helical" evidence="1">
    <location>
        <begin position="7"/>
        <end position="26"/>
    </location>
</feature>
<accession>A0ABW2NLD8</accession>
<reference evidence="4" key="1">
    <citation type="journal article" date="2019" name="Int. J. Syst. Evol. Microbiol.">
        <title>The Global Catalogue of Microorganisms (GCM) 10K type strain sequencing project: providing services to taxonomists for standard genome sequencing and annotation.</title>
        <authorList>
            <consortium name="The Broad Institute Genomics Platform"/>
            <consortium name="The Broad Institute Genome Sequencing Center for Infectious Disease"/>
            <person name="Wu L."/>
            <person name="Ma J."/>
        </authorList>
    </citation>
    <scope>NUCLEOTIDE SEQUENCE [LARGE SCALE GENOMIC DNA]</scope>
    <source>
        <strain evidence="4">NBRC 106396</strain>
    </source>
</reference>
<name>A0ABW2NLD8_9BACL</name>